<evidence type="ECO:0000313" key="1">
    <source>
        <dbReference type="EMBL" id="MBP2376461.1"/>
    </source>
</evidence>
<keyword evidence="2" id="KW-1185">Reference proteome</keyword>
<dbReference type="Proteomes" id="UP000766570">
    <property type="component" value="Unassembled WGS sequence"/>
</dbReference>
<gene>
    <name evidence="1" type="ORF">JOF46_004450</name>
</gene>
<comment type="caution">
    <text evidence="1">The sequence shown here is derived from an EMBL/GenBank/DDBJ whole genome shotgun (WGS) entry which is preliminary data.</text>
</comment>
<protein>
    <submittedName>
        <fullName evidence="1">Uncharacterized protein</fullName>
    </submittedName>
</protein>
<accession>A0ABS4WJS7</accession>
<organism evidence="1 2">
    <name type="scientific">Paeniglutamicibacter psychrophenolicus</name>
    <dbReference type="NCBI Taxonomy" id="257454"/>
    <lineage>
        <taxon>Bacteria</taxon>
        <taxon>Bacillati</taxon>
        <taxon>Actinomycetota</taxon>
        <taxon>Actinomycetes</taxon>
        <taxon>Micrococcales</taxon>
        <taxon>Micrococcaceae</taxon>
        <taxon>Paeniglutamicibacter</taxon>
    </lineage>
</organism>
<proteinExistence type="predicted"/>
<dbReference type="EMBL" id="JAGIOE010000002">
    <property type="protein sequence ID" value="MBP2376461.1"/>
    <property type="molecule type" value="Genomic_DNA"/>
</dbReference>
<sequence length="135" mass="14544">MHRTARPTGAIGIKLDKEILLTAAREVFTALHPDADAGQLSHGPLPQMLIAVDRGNGAVVNGEGVGSIANEDGSVDVHFSYGFTWLPIGLALDQINKAATDKRIDLAEGIRTFGARLDANHRQWFRRCDADNSAQ</sequence>
<reference evidence="1 2" key="1">
    <citation type="submission" date="2021-03" db="EMBL/GenBank/DDBJ databases">
        <title>Sequencing the genomes of 1000 actinobacteria strains.</title>
        <authorList>
            <person name="Klenk H.-P."/>
        </authorList>
    </citation>
    <scope>NUCLEOTIDE SEQUENCE [LARGE SCALE GENOMIC DNA]</scope>
    <source>
        <strain evidence="1 2">DSM 15454</strain>
    </source>
</reference>
<dbReference type="RefSeq" id="WP_209912206.1">
    <property type="nucleotide sequence ID" value="NZ_BAAAMI010000027.1"/>
</dbReference>
<evidence type="ECO:0000313" key="2">
    <source>
        <dbReference type="Proteomes" id="UP000766570"/>
    </source>
</evidence>
<name>A0ABS4WJS7_9MICC</name>